<dbReference type="Pfam" id="PF13853">
    <property type="entry name" value="7tm_4"/>
    <property type="match status" value="3"/>
</dbReference>
<dbReference type="CDD" id="cd15951">
    <property type="entry name" value="7tmA_OR52R_52L-like"/>
    <property type="match status" value="1"/>
</dbReference>
<dbReference type="AlphaFoldDB" id="S7P657"/>
<dbReference type="GO" id="GO:0004930">
    <property type="term" value="F:G protein-coupled receptor activity"/>
    <property type="evidence" value="ECO:0007669"/>
    <property type="project" value="UniProtKB-KW"/>
</dbReference>
<keyword evidence="4" id="KW-0716">Sensory transduction</keyword>
<evidence type="ECO:0000256" key="12">
    <source>
        <dbReference type="RuleBase" id="RU000688"/>
    </source>
</evidence>
<feature type="domain" description="G-protein coupled receptors family 1 profile" evidence="14">
    <location>
        <begin position="352"/>
        <end position="441"/>
    </location>
</feature>
<dbReference type="InterPro" id="IPR050402">
    <property type="entry name" value="OR51/52/56-like"/>
</dbReference>
<evidence type="ECO:0000256" key="11">
    <source>
        <dbReference type="ARBA" id="ARBA00023224"/>
    </source>
</evidence>
<dbReference type="PRINTS" id="PR00237">
    <property type="entry name" value="GPCRRHODOPSN"/>
</dbReference>
<dbReference type="PRINTS" id="PR00245">
    <property type="entry name" value="OLFACTORYR"/>
</dbReference>
<dbReference type="eggNOG" id="ENOG502QVH7">
    <property type="taxonomic scope" value="Eukaryota"/>
</dbReference>
<organism evidence="15 16">
    <name type="scientific">Myotis brandtii</name>
    <name type="common">Brandt's bat</name>
    <dbReference type="NCBI Taxonomy" id="109478"/>
    <lineage>
        <taxon>Eukaryota</taxon>
        <taxon>Metazoa</taxon>
        <taxon>Chordata</taxon>
        <taxon>Craniata</taxon>
        <taxon>Vertebrata</taxon>
        <taxon>Euteleostomi</taxon>
        <taxon>Mammalia</taxon>
        <taxon>Eutheria</taxon>
        <taxon>Laurasiatheria</taxon>
        <taxon>Chiroptera</taxon>
        <taxon>Yangochiroptera</taxon>
        <taxon>Vespertilionidae</taxon>
        <taxon>Myotis</taxon>
    </lineage>
</organism>
<feature type="transmembrane region" description="Helical" evidence="13">
    <location>
        <begin position="100"/>
        <end position="122"/>
    </location>
</feature>
<keyword evidence="16" id="KW-1185">Reference proteome</keyword>
<feature type="transmembrane region" description="Helical" evidence="13">
    <location>
        <begin position="281"/>
        <end position="300"/>
    </location>
</feature>
<dbReference type="GO" id="GO:0071396">
    <property type="term" value="P:cellular response to lipid"/>
    <property type="evidence" value="ECO:0007669"/>
    <property type="project" value="UniProtKB-ARBA"/>
</dbReference>
<dbReference type="CDD" id="cd15222">
    <property type="entry name" value="7tmA_OR51-like"/>
    <property type="match status" value="1"/>
</dbReference>
<feature type="transmembrane region" description="Helical" evidence="13">
    <location>
        <begin position="373"/>
        <end position="397"/>
    </location>
</feature>
<keyword evidence="9 13" id="KW-0472">Membrane</keyword>
<dbReference type="InterPro" id="IPR000725">
    <property type="entry name" value="Olfact_rcpt"/>
</dbReference>
<evidence type="ECO:0000256" key="13">
    <source>
        <dbReference type="SAM" id="Phobius"/>
    </source>
</evidence>
<feature type="transmembrane region" description="Helical" evidence="13">
    <location>
        <begin position="539"/>
        <end position="562"/>
    </location>
</feature>
<keyword evidence="8 12" id="KW-0297">G-protein coupled receptor</keyword>
<comment type="function">
    <text evidence="2">Putative odorant or sperm cell receptor.</text>
</comment>
<dbReference type="GO" id="GO:0005886">
    <property type="term" value="C:plasma membrane"/>
    <property type="evidence" value="ECO:0007669"/>
    <property type="project" value="TreeGrafter"/>
</dbReference>
<feature type="transmembrane region" description="Helical" evidence="13">
    <location>
        <begin position="337"/>
        <end position="361"/>
    </location>
</feature>
<reference evidence="15 16" key="1">
    <citation type="journal article" date="2013" name="Nat. Commun.">
        <title>Genome analysis reveals insights into physiology and longevity of the Brandt's bat Myotis brandtii.</title>
        <authorList>
            <person name="Seim I."/>
            <person name="Fang X."/>
            <person name="Xiong Z."/>
            <person name="Lobanov A.V."/>
            <person name="Huang Z."/>
            <person name="Ma S."/>
            <person name="Feng Y."/>
            <person name="Turanov A.A."/>
            <person name="Zhu Y."/>
            <person name="Lenz T.L."/>
            <person name="Gerashchenko M.V."/>
            <person name="Fan D."/>
            <person name="Hee Yim S."/>
            <person name="Yao X."/>
            <person name="Jordan D."/>
            <person name="Xiong Y."/>
            <person name="Ma Y."/>
            <person name="Lyapunov A.N."/>
            <person name="Chen G."/>
            <person name="Kulakova O.I."/>
            <person name="Sun Y."/>
            <person name="Lee S.G."/>
            <person name="Bronson R.T."/>
            <person name="Moskalev A.A."/>
            <person name="Sunyaev S.R."/>
            <person name="Zhang G."/>
            <person name="Krogh A."/>
            <person name="Wang J."/>
            <person name="Gladyshev V.N."/>
        </authorList>
    </citation>
    <scope>NUCLEOTIDE SEQUENCE [LARGE SCALE GENOMIC DNA]</scope>
</reference>
<dbReference type="EMBL" id="KE161863">
    <property type="protein sequence ID" value="EPQ05773.1"/>
    <property type="molecule type" value="Genomic_DNA"/>
</dbReference>
<evidence type="ECO:0000256" key="9">
    <source>
        <dbReference type="ARBA" id="ARBA00023136"/>
    </source>
</evidence>
<feature type="transmembrane region" description="Helical" evidence="13">
    <location>
        <begin position="239"/>
        <end position="261"/>
    </location>
</feature>
<gene>
    <name evidence="15" type="ORF">D623_10003468</name>
</gene>
<evidence type="ECO:0000256" key="10">
    <source>
        <dbReference type="ARBA" id="ARBA00023170"/>
    </source>
</evidence>
<dbReference type="FunFam" id="1.20.1070.10:FF:000002">
    <property type="entry name" value="Olfactory receptor"/>
    <property type="match status" value="1"/>
</dbReference>
<evidence type="ECO:0000256" key="8">
    <source>
        <dbReference type="ARBA" id="ARBA00023040"/>
    </source>
</evidence>
<feature type="transmembrane region" description="Helical" evidence="13">
    <location>
        <begin position="636"/>
        <end position="654"/>
    </location>
</feature>
<feature type="domain" description="G-protein coupled receptors family 1 profile" evidence="14">
    <location>
        <begin position="43"/>
        <end position="294"/>
    </location>
</feature>
<protein>
    <submittedName>
        <fullName evidence="15">Olfactory receptor 52R1</fullName>
    </submittedName>
</protein>
<evidence type="ECO:0000313" key="16">
    <source>
        <dbReference type="Proteomes" id="UP000052978"/>
    </source>
</evidence>
<dbReference type="Proteomes" id="UP000052978">
    <property type="component" value="Unassembled WGS sequence"/>
</dbReference>
<keyword evidence="10 12" id="KW-0675">Receptor</keyword>
<feature type="transmembrane region" description="Helical" evidence="13">
    <location>
        <begin position="409"/>
        <end position="427"/>
    </location>
</feature>
<dbReference type="GO" id="GO:0004984">
    <property type="term" value="F:olfactory receptor activity"/>
    <property type="evidence" value="ECO:0007669"/>
    <property type="project" value="InterPro"/>
</dbReference>
<keyword evidence="5 12" id="KW-0812">Transmembrane</keyword>
<feature type="transmembrane region" description="Helical" evidence="13">
    <location>
        <begin position="674"/>
        <end position="693"/>
    </location>
</feature>
<feature type="transmembrane region" description="Helical" evidence="13">
    <location>
        <begin position="143"/>
        <end position="166"/>
    </location>
</feature>
<feature type="transmembrane region" description="Helical" evidence="13">
    <location>
        <begin position="202"/>
        <end position="227"/>
    </location>
</feature>
<comment type="similarity">
    <text evidence="12">Belongs to the G-protein coupled receptor 1 family.</text>
</comment>
<evidence type="ECO:0000256" key="6">
    <source>
        <dbReference type="ARBA" id="ARBA00022725"/>
    </source>
</evidence>
<accession>S7P657</accession>
<evidence type="ECO:0000256" key="3">
    <source>
        <dbReference type="ARBA" id="ARBA00004141"/>
    </source>
</evidence>
<dbReference type="SUPFAM" id="SSF81321">
    <property type="entry name" value="Family A G protein-coupled receptor-like"/>
    <property type="match status" value="3"/>
</dbReference>
<sequence length="709" mass="78971">MLASGNSSSHPMSFILLGIPGLESSHFWIAFLFCAMYVVAVVGNITILHIIRTDHTLHEPMYLFLAMLAVTDLVLSSSTQPKMLAILWFHAHEIEYHACLIQVFFIHAFSSVESGVLMAMALDRYVAICFPLRHSSILTPSAVGKLGAVVMMRGFLWVSPFCFMVSRMPFCPSQIIPQSYCEHMAVLKLVCADTRVNRAYGLFVAFSVVGFDMIVISISYVMILRTVLGLPAGEARLKAFGTCASHVCVILAFYIPALFTFLTHRFGHRVPRVVHVMLANLYLLVPPMLNPIIYGDMSIVRTNATNLQNIEILSNLTSTFPTFLLTGIPGLESVHAWISIPFCCLYAIALSGNSMILFVIFTQHSLHEPMYYFLSMLSAADLGLTISTMSTTLAILWFDAREISLDSCIIQMFFLHGFTFIESGVLVAMAFDRFVAICDPLSMILFVIFTQHSLHEPMYYFLSMLSAADLGLTISTMSTTLAILWFDAREISLDSCIIQMFFLHGFTFIESGVLVAMAFDRFVAICDPLRYTTILTHSRIIQMGLLMILRTVILIVPLLLLLKPLSFCGANVLSHSYCYHPDVIKLACSDTRANNICGLLDLILTTGVDTPCIVLSYILIIRSVLSMASPKERHKVFSTCVSHIGAVAIFYIPMISLSLVHRYGRSAPKVVHSMMANIYLLLPPVLNPVIYSVKTKQIRKAILSLLLTK</sequence>
<evidence type="ECO:0000256" key="4">
    <source>
        <dbReference type="ARBA" id="ARBA00022606"/>
    </source>
</evidence>
<dbReference type="Gene3D" id="1.20.1070.10">
    <property type="entry name" value="Rhodopsin 7-helix transmembrane proteins"/>
    <property type="match status" value="3"/>
</dbReference>
<dbReference type="InterPro" id="IPR000276">
    <property type="entry name" value="GPCR_Rhodpsn"/>
</dbReference>
<dbReference type="PANTHER" id="PTHR26450:SF156">
    <property type="entry name" value="OLFACTORY RECEPTOR 52R1"/>
    <property type="match status" value="1"/>
</dbReference>
<dbReference type="InterPro" id="IPR017452">
    <property type="entry name" value="GPCR_Rhodpsn_7TM"/>
</dbReference>
<evidence type="ECO:0000313" key="15">
    <source>
        <dbReference type="EMBL" id="EPQ05773.1"/>
    </source>
</evidence>
<keyword evidence="11 12" id="KW-0807">Transducer</keyword>
<dbReference type="PANTHER" id="PTHR26450">
    <property type="entry name" value="OLFACTORY RECEPTOR 56B1-RELATED"/>
    <property type="match status" value="1"/>
</dbReference>
<dbReference type="PROSITE" id="PS00237">
    <property type="entry name" value="G_PROTEIN_RECEP_F1_1"/>
    <property type="match status" value="2"/>
</dbReference>
<dbReference type="CDD" id="cd00637">
    <property type="entry name" value="7tm_classA_rhodopsin-like"/>
    <property type="match status" value="1"/>
</dbReference>
<comment type="subcellular location">
    <subcellularLocation>
        <location evidence="3">Membrane</location>
        <topology evidence="3">Multi-pass membrane protein</topology>
    </subcellularLocation>
</comment>
<feature type="transmembrane region" description="Helical" evidence="13">
    <location>
        <begin position="498"/>
        <end position="519"/>
    </location>
</feature>
<evidence type="ECO:0000256" key="2">
    <source>
        <dbReference type="ARBA" id="ARBA00003929"/>
    </source>
</evidence>
<comment type="function">
    <text evidence="1">Odorant receptor.</text>
</comment>
<evidence type="ECO:0000256" key="1">
    <source>
        <dbReference type="ARBA" id="ARBA00002936"/>
    </source>
</evidence>
<name>S7P657_MYOBR</name>
<keyword evidence="7 13" id="KW-1133">Transmembrane helix</keyword>
<feature type="transmembrane region" description="Helical" evidence="13">
    <location>
        <begin position="27"/>
        <end position="50"/>
    </location>
</feature>
<proteinExistence type="inferred from homology"/>
<feature type="transmembrane region" description="Helical" evidence="13">
    <location>
        <begin position="460"/>
        <end position="486"/>
    </location>
</feature>
<evidence type="ECO:0000256" key="5">
    <source>
        <dbReference type="ARBA" id="ARBA00022692"/>
    </source>
</evidence>
<evidence type="ECO:0000259" key="14">
    <source>
        <dbReference type="PROSITE" id="PS50262"/>
    </source>
</evidence>
<dbReference type="PROSITE" id="PS50262">
    <property type="entry name" value="G_PROTEIN_RECEP_F1_2"/>
    <property type="match status" value="3"/>
</dbReference>
<keyword evidence="6" id="KW-0552">Olfaction</keyword>
<dbReference type="FunFam" id="1.20.1070.10:FF:000006">
    <property type="entry name" value="Olfactory receptor"/>
    <property type="match status" value="1"/>
</dbReference>
<evidence type="ECO:0000256" key="7">
    <source>
        <dbReference type="ARBA" id="ARBA00022989"/>
    </source>
</evidence>
<feature type="domain" description="G-protein coupled receptors family 1 profile" evidence="14">
    <location>
        <begin position="440"/>
        <end position="691"/>
    </location>
</feature>